<evidence type="ECO:0000313" key="2">
    <source>
        <dbReference type="EMBL" id="VFK16429.1"/>
    </source>
</evidence>
<evidence type="ECO:0000256" key="1">
    <source>
        <dbReference type="SAM" id="Phobius"/>
    </source>
</evidence>
<dbReference type="NCBIfam" id="NF008528">
    <property type="entry name" value="PRK11463.1-2"/>
    <property type="match status" value="1"/>
</dbReference>
<accession>A0A450WH55</accession>
<keyword evidence="1" id="KW-0472">Membrane</keyword>
<proteinExistence type="predicted"/>
<dbReference type="AlphaFoldDB" id="A0A450WH55"/>
<sequence length="151" mass="16313">MSTFHWLFLFFLLTPIVEIYFLITVGSVIGAWPTVMLVVSTALIGAYFVRQQGLSTLFRIRDGLDHGGDSSAVPGGLLEGMLILIAGALLLTPGFLTDTAGFVFLVPPWRGWIVSRFVPHWDNISRAGSSHAHGSAGGAIIEGNFRQEDAP</sequence>
<feature type="transmembrane region" description="Helical" evidence="1">
    <location>
        <begin position="6"/>
        <end position="23"/>
    </location>
</feature>
<name>A0A450WH55_9GAMM</name>
<dbReference type="PANTHER" id="PTHR35335">
    <property type="entry name" value="UPF0716 PROTEIN FXSA"/>
    <property type="match status" value="1"/>
</dbReference>
<gene>
    <name evidence="2" type="ORF">BECKLPF1236B_GA0070989_10957</name>
</gene>
<dbReference type="EMBL" id="CAADFK010000095">
    <property type="protein sequence ID" value="VFK16429.1"/>
    <property type="molecule type" value="Genomic_DNA"/>
</dbReference>
<feature type="transmembrane region" description="Helical" evidence="1">
    <location>
        <begin position="81"/>
        <end position="106"/>
    </location>
</feature>
<reference evidence="2" key="1">
    <citation type="submission" date="2019-02" db="EMBL/GenBank/DDBJ databases">
        <authorList>
            <person name="Gruber-Vodicka R. H."/>
            <person name="Seah K. B. B."/>
        </authorList>
    </citation>
    <scope>NUCLEOTIDE SEQUENCE</scope>
    <source>
        <strain evidence="2">BECK_S313</strain>
    </source>
</reference>
<dbReference type="GO" id="GO:0016020">
    <property type="term" value="C:membrane"/>
    <property type="evidence" value="ECO:0007669"/>
    <property type="project" value="InterPro"/>
</dbReference>
<protein>
    <submittedName>
        <fullName evidence="2">UPF0716 protein FxsA</fullName>
    </submittedName>
</protein>
<feature type="transmembrane region" description="Helical" evidence="1">
    <location>
        <begin position="30"/>
        <end position="49"/>
    </location>
</feature>
<organism evidence="2">
    <name type="scientific">Candidatus Kentrum sp. LPFa</name>
    <dbReference type="NCBI Taxonomy" id="2126335"/>
    <lineage>
        <taxon>Bacteria</taxon>
        <taxon>Pseudomonadati</taxon>
        <taxon>Pseudomonadota</taxon>
        <taxon>Gammaproteobacteria</taxon>
        <taxon>Candidatus Kentrum</taxon>
    </lineage>
</organism>
<dbReference type="InterPro" id="IPR007313">
    <property type="entry name" value="FxsA"/>
</dbReference>
<keyword evidence="1" id="KW-0812">Transmembrane</keyword>
<keyword evidence="1" id="KW-1133">Transmembrane helix</keyword>
<dbReference type="Pfam" id="PF04186">
    <property type="entry name" value="FxsA"/>
    <property type="match status" value="1"/>
</dbReference>
<dbReference type="PANTHER" id="PTHR35335:SF1">
    <property type="entry name" value="UPF0716 PROTEIN FXSA"/>
    <property type="match status" value="1"/>
</dbReference>